<evidence type="ECO:0008006" key="5">
    <source>
        <dbReference type="Google" id="ProtNLM"/>
    </source>
</evidence>
<proteinExistence type="predicted"/>
<reference evidence="3 4" key="1">
    <citation type="submission" date="2019-12" db="EMBL/GenBank/DDBJ databases">
        <title>Genomic-based taxomic classification of the family Erythrobacteraceae.</title>
        <authorList>
            <person name="Xu L."/>
        </authorList>
    </citation>
    <scope>NUCLEOTIDE SEQUENCE [LARGE SCALE GENOMIC DNA]</scope>
    <source>
        <strain evidence="3 4">100921-2</strain>
    </source>
</reference>
<accession>A0A6I4TEG5</accession>
<dbReference type="RefSeq" id="WP_160610289.1">
    <property type="nucleotide sequence ID" value="NZ_WTZA01000001.1"/>
</dbReference>
<evidence type="ECO:0000256" key="1">
    <source>
        <dbReference type="SAM" id="MobiDB-lite"/>
    </source>
</evidence>
<keyword evidence="2" id="KW-0732">Signal</keyword>
<feature type="compositionally biased region" description="Basic and acidic residues" evidence="1">
    <location>
        <begin position="59"/>
        <end position="69"/>
    </location>
</feature>
<evidence type="ECO:0000256" key="2">
    <source>
        <dbReference type="SAM" id="SignalP"/>
    </source>
</evidence>
<feature type="compositionally biased region" description="Acidic residues" evidence="1">
    <location>
        <begin position="70"/>
        <end position="80"/>
    </location>
</feature>
<dbReference type="EMBL" id="WTZA01000001">
    <property type="protein sequence ID" value="MXO74540.1"/>
    <property type="molecule type" value="Genomic_DNA"/>
</dbReference>
<gene>
    <name evidence="3" type="ORF">GRI40_04790</name>
</gene>
<feature type="signal peptide" evidence="2">
    <location>
        <begin position="1"/>
        <end position="22"/>
    </location>
</feature>
<feature type="chain" id="PRO_5026103220" description="Argininosuccinate lyase" evidence="2">
    <location>
        <begin position="23"/>
        <end position="80"/>
    </location>
</feature>
<evidence type="ECO:0000313" key="4">
    <source>
        <dbReference type="Proteomes" id="UP000439522"/>
    </source>
</evidence>
<dbReference type="Proteomes" id="UP000439522">
    <property type="component" value="Unassembled WGS sequence"/>
</dbReference>
<feature type="region of interest" description="Disordered" evidence="1">
    <location>
        <begin position="48"/>
        <end position="80"/>
    </location>
</feature>
<protein>
    <recommendedName>
        <fullName evidence="5">Argininosuccinate lyase</fullName>
    </recommendedName>
</protein>
<organism evidence="3 4">
    <name type="scientific">Tsuneonella aeria</name>
    <dbReference type="NCBI Taxonomy" id="1837929"/>
    <lineage>
        <taxon>Bacteria</taxon>
        <taxon>Pseudomonadati</taxon>
        <taxon>Pseudomonadota</taxon>
        <taxon>Alphaproteobacteria</taxon>
        <taxon>Sphingomonadales</taxon>
        <taxon>Erythrobacteraceae</taxon>
        <taxon>Tsuneonella</taxon>
    </lineage>
</organism>
<dbReference type="PROSITE" id="PS51257">
    <property type="entry name" value="PROKAR_LIPOPROTEIN"/>
    <property type="match status" value="1"/>
</dbReference>
<dbReference type="OrthoDB" id="7596860at2"/>
<name>A0A6I4TEG5_9SPHN</name>
<sequence>MKKTLLLLAAALPLLGACGQKADLEPLAGQPLPPVAYGATEQADAERLLEPDPIAAPERSVELRKRSEEREDDPFDLPPE</sequence>
<dbReference type="AlphaFoldDB" id="A0A6I4TEG5"/>
<keyword evidence="4" id="KW-1185">Reference proteome</keyword>
<evidence type="ECO:0000313" key="3">
    <source>
        <dbReference type="EMBL" id="MXO74540.1"/>
    </source>
</evidence>
<comment type="caution">
    <text evidence="3">The sequence shown here is derived from an EMBL/GenBank/DDBJ whole genome shotgun (WGS) entry which is preliminary data.</text>
</comment>